<dbReference type="Proteomes" id="UP000691718">
    <property type="component" value="Unassembled WGS sequence"/>
</dbReference>
<evidence type="ECO:0000313" key="1">
    <source>
        <dbReference type="EMBL" id="CAG4981082.1"/>
    </source>
</evidence>
<sequence>MFYLWVCAANLPIVINEKKHDEQAATIAKLHQLLKANKAKTFMGLDDTSGLVNNDYSYHSNVFVVPNNIPGNKDVRQTVRGFKVSVPYYSSGFNS</sequence>
<protein>
    <submittedName>
        <fullName evidence="1">(apollo) hypothetical protein</fullName>
    </submittedName>
</protein>
<name>A0A8S3WTD3_PARAO</name>
<comment type="caution">
    <text evidence="1">The sequence shown here is derived from an EMBL/GenBank/DDBJ whole genome shotgun (WGS) entry which is preliminary data.</text>
</comment>
<dbReference type="AlphaFoldDB" id="A0A8S3WTD3"/>
<organism evidence="1 2">
    <name type="scientific">Parnassius apollo</name>
    <name type="common">Apollo butterfly</name>
    <name type="synonym">Papilio apollo</name>
    <dbReference type="NCBI Taxonomy" id="110799"/>
    <lineage>
        <taxon>Eukaryota</taxon>
        <taxon>Metazoa</taxon>
        <taxon>Ecdysozoa</taxon>
        <taxon>Arthropoda</taxon>
        <taxon>Hexapoda</taxon>
        <taxon>Insecta</taxon>
        <taxon>Pterygota</taxon>
        <taxon>Neoptera</taxon>
        <taxon>Endopterygota</taxon>
        <taxon>Lepidoptera</taxon>
        <taxon>Glossata</taxon>
        <taxon>Ditrysia</taxon>
        <taxon>Papilionoidea</taxon>
        <taxon>Papilionidae</taxon>
        <taxon>Parnassiinae</taxon>
        <taxon>Parnassini</taxon>
        <taxon>Parnassius</taxon>
        <taxon>Parnassius</taxon>
    </lineage>
</organism>
<reference evidence="1" key="1">
    <citation type="submission" date="2021-04" db="EMBL/GenBank/DDBJ databases">
        <authorList>
            <person name="Tunstrom K."/>
        </authorList>
    </citation>
    <scope>NUCLEOTIDE SEQUENCE</scope>
</reference>
<keyword evidence="2" id="KW-1185">Reference proteome</keyword>
<evidence type="ECO:0000313" key="2">
    <source>
        <dbReference type="Proteomes" id="UP000691718"/>
    </source>
</evidence>
<proteinExistence type="predicted"/>
<gene>
    <name evidence="1" type="ORF">PAPOLLO_LOCUS10166</name>
</gene>
<accession>A0A8S3WTD3</accession>
<dbReference type="OrthoDB" id="8192003at2759"/>
<dbReference type="EMBL" id="CAJQZP010000723">
    <property type="protein sequence ID" value="CAG4981082.1"/>
    <property type="molecule type" value="Genomic_DNA"/>
</dbReference>